<evidence type="ECO:0000256" key="2">
    <source>
        <dbReference type="ARBA" id="ARBA00022801"/>
    </source>
</evidence>
<accession>A0A2A6E1M3</accession>
<dbReference type="SUPFAM" id="SSF53098">
    <property type="entry name" value="Ribonuclease H-like"/>
    <property type="match status" value="1"/>
</dbReference>
<name>A0A2A6E1M3_9BACL</name>
<evidence type="ECO:0000256" key="1">
    <source>
        <dbReference type="ARBA" id="ARBA00022722"/>
    </source>
</evidence>
<dbReference type="AlphaFoldDB" id="A0A2A6E1M3"/>
<evidence type="ECO:0000259" key="4">
    <source>
        <dbReference type="SMART" id="SM00479"/>
    </source>
</evidence>
<dbReference type="GO" id="GO:0003676">
    <property type="term" value="F:nucleic acid binding"/>
    <property type="evidence" value="ECO:0007669"/>
    <property type="project" value="InterPro"/>
</dbReference>
<sequence length="227" mass="25885">MDAIVYDLEFSSNRSRTGEIIEIGAVRLTRDPASGEWLIADTFSTLVKPRTHLNNDTVQLTGIERTQLADAPTFAEAIDAFRAWVGDRPCYFCTWGPEDRILLIERCQELGLDIGEWFRNHNDLQRQFSERYSRENGTRFRQIGLRKACEIVGVAIEGHEHRALDDARTTARLFLQAQDCFELRTNTPEELSKYETRVIYSSGDADTDETANPFAKLAGLFAPPREH</sequence>
<keyword evidence="2" id="KW-0378">Hydrolase</keyword>
<dbReference type="EMBL" id="MOXJ01000008">
    <property type="protein sequence ID" value="PDO10832.1"/>
    <property type="molecule type" value="Genomic_DNA"/>
</dbReference>
<dbReference type="Proteomes" id="UP000243688">
    <property type="component" value="Unassembled WGS sequence"/>
</dbReference>
<dbReference type="Gene3D" id="3.30.420.10">
    <property type="entry name" value="Ribonuclease H-like superfamily/Ribonuclease H"/>
    <property type="match status" value="1"/>
</dbReference>
<reference evidence="5 6" key="1">
    <citation type="submission" date="2016-12" db="EMBL/GenBank/DDBJ databases">
        <title>Candidatus Reconcilibacillus cellulovorans genome.</title>
        <authorList>
            <person name="Kolinko S."/>
            <person name="Wu Y.-W."/>
            <person name="Tachea F."/>
            <person name="Denzel E."/>
            <person name="Hiras J."/>
            <person name="Baecker N."/>
            <person name="Chan L.J."/>
            <person name="Eichorst S.A."/>
            <person name="Frey D."/>
            <person name="Adams P.D."/>
            <person name="Pray T."/>
            <person name="Tanjore D."/>
            <person name="Petzold C.J."/>
            <person name="Gladden J.M."/>
            <person name="Simmons B.A."/>
            <person name="Singer S.W."/>
        </authorList>
    </citation>
    <scope>NUCLEOTIDE SEQUENCE [LARGE SCALE GENOMIC DNA]</scope>
    <source>
        <strain evidence="5">JTherm</strain>
    </source>
</reference>
<dbReference type="Pfam" id="PF00929">
    <property type="entry name" value="RNase_T"/>
    <property type="match status" value="1"/>
</dbReference>
<dbReference type="InterPro" id="IPR047201">
    <property type="entry name" value="ERI-1_3'hExo-like"/>
</dbReference>
<dbReference type="PANTHER" id="PTHR23044">
    <property type="entry name" value="3'-5' EXONUCLEASE ERI1-RELATED"/>
    <property type="match status" value="1"/>
</dbReference>
<dbReference type="InterPro" id="IPR012337">
    <property type="entry name" value="RNaseH-like_sf"/>
</dbReference>
<dbReference type="InterPro" id="IPR051274">
    <property type="entry name" value="3-5_Exoribonuclease"/>
</dbReference>
<gene>
    <name evidence="5" type="ORF">BLM47_04810</name>
</gene>
<organism evidence="5 6">
    <name type="scientific">Candidatus Reconcilbacillus cellulovorans</name>
    <dbReference type="NCBI Taxonomy" id="1906605"/>
    <lineage>
        <taxon>Bacteria</taxon>
        <taxon>Bacillati</taxon>
        <taxon>Bacillota</taxon>
        <taxon>Bacilli</taxon>
        <taxon>Bacillales</taxon>
        <taxon>Paenibacillaceae</taxon>
        <taxon>Candidatus Reconcilbacillus</taxon>
    </lineage>
</organism>
<keyword evidence="1" id="KW-0540">Nuclease</keyword>
<evidence type="ECO:0000313" key="6">
    <source>
        <dbReference type="Proteomes" id="UP000243688"/>
    </source>
</evidence>
<dbReference type="InterPro" id="IPR013520">
    <property type="entry name" value="Ribonucl_H"/>
</dbReference>
<dbReference type="PANTHER" id="PTHR23044:SF61">
    <property type="entry name" value="3'-5' EXORIBONUCLEASE 1-RELATED"/>
    <property type="match status" value="1"/>
</dbReference>
<dbReference type="SMART" id="SM00479">
    <property type="entry name" value="EXOIII"/>
    <property type="match status" value="1"/>
</dbReference>
<evidence type="ECO:0000256" key="3">
    <source>
        <dbReference type="ARBA" id="ARBA00022839"/>
    </source>
</evidence>
<evidence type="ECO:0000313" key="5">
    <source>
        <dbReference type="EMBL" id="PDO10832.1"/>
    </source>
</evidence>
<protein>
    <recommendedName>
        <fullName evidence="4">Exonuclease domain-containing protein</fullName>
    </recommendedName>
</protein>
<keyword evidence="3" id="KW-0269">Exonuclease</keyword>
<dbReference type="InterPro" id="IPR036397">
    <property type="entry name" value="RNaseH_sf"/>
</dbReference>
<dbReference type="GO" id="GO:0000175">
    <property type="term" value="F:3'-5'-RNA exonuclease activity"/>
    <property type="evidence" value="ECO:0007669"/>
    <property type="project" value="InterPro"/>
</dbReference>
<comment type="caution">
    <text evidence="5">The sequence shown here is derived from an EMBL/GenBank/DDBJ whole genome shotgun (WGS) entry which is preliminary data.</text>
</comment>
<proteinExistence type="predicted"/>
<dbReference type="CDD" id="cd06133">
    <property type="entry name" value="ERI-1_3'hExo_like"/>
    <property type="match status" value="1"/>
</dbReference>
<feature type="domain" description="Exonuclease" evidence="4">
    <location>
        <begin position="2"/>
        <end position="183"/>
    </location>
</feature>